<dbReference type="Gene3D" id="3.40.1080.10">
    <property type="entry name" value="Glutaconate Coenzyme A-transferase"/>
    <property type="match status" value="1"/>
</dbReference>
<dbReference type="GO" id="GO:0016740">
    <property type="term" value="F:transferase activity"/>
    <property type="evidence" value="ECO:0007669"/>
    <property type="project" value="UniProtKB-KW"/>
</dbReference>
<dbReference type="EMBL" id="CABPSQ010000006">
    <property type="protein sequence ID" value="VVE70078.1"/>
    <property type="molecule type" value="Genomic_DNA"/>
</dbReference>
<name>A0A5E5AA86_9BURK</name>
<accession>A0A5E5AA86</accession>
<sequence>MNQIAQDVVSQESGFSLAELMIVAASEAWRGDGEVLASGIGVVPRLGASLAKMTHSPLLLMTDSETFLVETPIPLGPRGDFKPAYSGYMSFDRVFECVWGGKRHAMIGPTQIDRYGQTNLSVVGDYARPKAAMLGVRGLPGNSINHANSFFVPNHSPRVFVKGEVDMVSGVGYQPARWPKGANAAFVDLRRIVTNLCVMDFEGKNRACRVRSLHPGVSFDEVQAATGFELEIGDDCPVTAAPTQAQLELIRWLDPHNLRATVIKNNPPGVRGA</sequence>
<evidence type="ECO:0000313" key="2">
    <source>
        <dbReference type="Proteomes" id="UP000414136"/>
    </source>
</evidence>
<dbReference type="SUPFAM" id="SSF100950">
    <property type="entry name" value="NagB/RpiA/CoA transferase-like"/>
    <property type="match status" value="1"/>
</dbReference>
<dbReference type="RefSeq" id="WP_174990504.1">
    <property type="nucleotide sequence ID" value="NZ_CABPSQ010000006.1"/>
</dbReference>
<dbReference type="Proteomes" id="UP000414136">
    <property type="component" value="Unassembled WGS sequence"/>
</dbReference>
<dbReference type="AlphaFoldDB" id="A0A5E5AA86"/>
<dbReference type="PANTHER" id="PTHR43293:SF3">
    <property type="entry name" value="CHOLESTEROL RING-CLEAVING HYDROLASE IPDB SUBUNIT"/>
    <property type="match status" value="1"/>
</dbReference>
<proteinExistence type="predicted"/>
<protein>
    <submittedName>
        <fullName evidence="1">Ketoacid CoA transferase</fullName>
    </submittedName>
</protein>
<evidence type="ECO:0000313" key="1">
    <source>
        <dbReference type="EMBL" id="VVE70078.1"/>
    </source>
</evidence>
<keyword evidence="1" id="KW-0808">Transferase</keyword>
<dbReference type="PANTHER" id="PTHR43293">
    <property type="entry name" value="ACETATE COA-TRANSFERASE YDIF"/>
    <property type="match status" value="1"/>
</dbReference>
<reference evidence="1 2" key="1">
    <citation type="submission" date="2019-08" db="EMBL/GenBank/DDBJ databases">
        <authorList>
            <person name="Peeters C."/>
        </authorList>
    </citation>
    <scope>NUCLEOTIDE SEQUENCE [LARGE SCALE GENOMIC DNA]</scope>
    <source>
        <strain evidence="1 2">LMG 31118</strain>
    </source>
</reference>
<organism evidence="1 2">
    <name type="scientific">Pandoraea captiosa</name>
    <dbReference type="NCBI Taxonomy" id="2508302"/>
    <lineage>
        <taxon>Bacteria</taxon>
        <taxon>Pseudomonadati</taxon>
        <taxon>Pseudomonadota</taxon>
        <taxon>Betaproteobacteria</taxon>
        <taxon>Burkholderiales</taxon>
        <taxon>Burkholderiaceae</taxon>
        <taxon>Pandoraea</taxon>
    </lineage>
</organism>
<gene>
    <name evidence="1" type="ORF">PCA31118_03421</name>
</gene>
<keyword evidence="2" id="KW-1185">Reference proteome</keyword>
<dbReference type="InterPro" id="IPR037171">
    <property type="entry name" value="NagB/RpiA_transferase-like"/>
</dbReference>